<organism evidence="2 3">
    <name type="scientific">Fusicatenibacter saccharivorans</name>
    <dbReference type="NCBI Taxonomy" id="1150298"/>
    <lineage>
        <taxon>Bacteria</taxon>
        <taxon>Bacillati</taxon>
        <taxon>Bacillota</taxon>
        <taxon>Clostridia</taxon>
        <taxon>Lachnospirales</taxon>
        <taxon>Lachnospiraceae</taxon>
        <taxon>Fusicatenibacter</taxon>
    </lineage>
</organism>
<sequence length="237" mass="27805">MAFQKYSEEKRNEILDSQQEKNARGKISLLLNLGFPKDWIEKMLPYINEDTTSWQLRMISLFDQDPEDLVAMLEDSVKNSSVEIFQSIRKKYYIEKKSSADIEQIQKSMEQYVPLIHNQLDAYNEMSALLQQQFAVQQEKDDLHKSKGDLQERINAMQKEHEKISIEKEDIFHQLQDSEKEKISIQQQLVDATESLQKSQGTAASYEKQIAILNNRIDELEKQLEVYQAKENEIAQE</sequence>
<evidence type="ECO:0000256" key="1">
    <source>
        <dbReference type="SAM" id="Coils"/>
    </source>
</evidence>
<feature type="coiled-coil region" evidence="1">
    <location>
        <begin position="140"/>
        <end position="237"/>
    </location>
</feature>
<dbReference type="Gene3D" id="1.20.5.340">
    <property type="match status" value="1"/>
</dbReference>
<dbReference type="Proteomes" id="UP001199915">
    <property type="component" value="Unassembled WGS sequence"/>
</dbReference>
<evidence type="ECO:0000313" key="3">
    <source>
        <dbReference type="Proteomes" id="UP001199915"/>
    </source>
</evidence>
<protein>
    <submittedName>
        <fullName evidence="2">Uncharacterized protein</fullName>
    </submittedName>
</protein>
<proteinExistence type="predicted"/>
<reference evidence="2" key="1">
    <citation type="submission" date="2022-01" db="EMBL/GenBank/DDBJ databases">
        <title>Collection of gut derived symbiotic bacterial strains cultured from healthy donors.</title>
        <authorList>
            <person name="Lin H."/>
            <person name="Kohout C."/>
            <person name="Waligurski E."/>
            <person name="Pamer E.G."/>
        </authorList>
    </citation>
    <scope>NUCLEOTIDE SEQUENCE</scope>
    <source>
        <strain evidence="2">DFI.5.49</strain>
    </source>
</reference>
<dbReference type="EMBL" id="JAKNFS010000038">
    <property type="protein sequence ID" value="MCG4767272.1"/>
    <property type="molecule type" value="Genomic_DNA"/>
</dbReference>
<evidence type="ECO:0000313" key="2">
    <source>
        <dbReference type="EMBL" id="MCG4767272.1"/>
    </source>
</evidence>
<gene>
    <name evidence="2" type="ORF">L0N21_17470</name>
</gene>
<name>A0AAE3JYS0_9FIRM</name>
<keyword evidence="1" id="KW-0175">Coiled coil</keyword>
<feature type="non-terminal residue" evidence="2">
    <location>
        <position position="237"/>
    </location>
</feature>
<dbReference type="AlphaFoldDB" id="A0AAE3JYS0"/>
<accession>A0AAE3JYS0</accession>
<dbReference type="RefSeq" id="WP_238033721.1">
    <property type="nucleotide sequence ID" value="NZ_JAKNFS010000038.1"/>
</dbReference>
<comment type="caution">
    <text evidence="2">The sequence shown here is derived from an EMBL/GenBank/DDBJ whole genome shotgun (WGS) entry which is preliminary data.</text>
</comment>